<name>W8THF0_PEPAC</name>
<organism evidence="1 2">
    <name type="scientific">Peptoclostridium acidaminophilum DSM 3953</name>
    <dbReference type="NCBI Taxonomy" id="1286171"/>
    <lineage>
        <taxon>Bacteria</taxon>
        <taxon>Bacillati</taxon>
        <taxon>Bacillota</taxon>
        <taxon>Clostridia</taxon>
        <taxon>Peptostreptococcales</taxon>
        <taxon>Peptoclostridiaceae</taxon>
        <taxon>Peptoclostridium</taxon>
    </lineage>
</organism>
<dbReference type="STRING" id="1286171.EAL2_c19670"/>
<dbReference type="HOGENOM" id="CLU_1756055_0_0_9"/>
<dbReference type="Proteomes" id="UP000019591">
    <property type="component" value="Chromosome"/>
</dbReference>
<keyword evidence="2" id="KW-1185">Reference proteome</keyword>
<gene>
    <name evidence="1" type="ORF">EAL2_c19670</name>
</gene>
<dbReference type="PATRIC" id="fig|1286171.3.peg.1916"/>
<reference evidence="1 2" key="1">
    <citation type="journal article" date="2014" name="Genome Announc.">
        <title>Complete Genome Sequence of Amino Acid-Utilizing Eubacterium acidaminophilum al-2 (DSM 3953).</title>
        <authorList>
            <person name="Poehlein A."/>
            <person name="Andreesen J.R."/>
            <person name="Daniel R."/>
        </authorList>
    </citation>
    <scope>NUCLEOTIDE SEQUENCE [LARGE SCALE GENOMIC DNA]</scope>
    <source>
        <strain evidence="1 2">DSM 3953</strain>
    </source>
</reference>
<sequence>MIILGFHNKKWGAKMEKEGKVGPFFYLEETVVSDSIRHSEADVYGVYKTWSSHDRFWTVLGKFLKQYRNVEYFLYPRGRVTYNTEKDIFYVYLNPILNTPQIVDKIVQEFNLSECDYLVDDTDVHYKFYTEEEFDDLMVEHMSDMDEY</sequence>
<accession>W8THF0</accession>
<evidence type="ECO:0000313" key="1">
    <source>
        <dbReference type="EMBL" id="AHM57248.1"/>
    </source>
</evidence>
<protein>
    <submittedName>
        <fullName evidence="1">Uncharacterized protein</fullName>
    </submittedName>
</protein>
<dbReference type="KEGG" id="eac:EAL2_c19670"/>
<proteinExistence type="predicted"/>
<dbReference type="EMBL" id="CP007452">
    <property type="protein sequence ID" value="AHM57248.1"/>
    <property type="molecule type" value="Genomic_DNA"/>
</dbReference>
<dbReference type="AlphaFoldDB" id="W8THF0"/>
<evidence type="ECO:0000313" key="2">
    <source>
        <dbReference type="Proteomes" id="UP000019591"/>
    </source>
</evidence>